<reference evidence="1" key="2">
    <citation type="journal article" date="2015" name="Fish Shellfish Immunol.">
        <title>Early steps in the European eel (Anguilla anguilla)-Vibrio vulnificus interaction in the gills: Role of the RtxA13 toxin.</title>
        <authorList>
            <person name="Callol A."/>
            <person name="Pajuelo D."/>
            <person name="Ebbesson L."/>
            <person name="Teles M."/>
            <person name="MacKenzie S."/>
            <person name="Amaro C."/>
        </authorList>
    </citation>
    <scope>NUCLEOTIDE SEQUENCE</scope>
</reference>
<organism evidence="1">
    <name type="scientific">Anguilla anguilla</name>
    <name type="common">European freshwater eel</name>
    <name type="synonym">Muraena anguilla</name>
    <dbReference type="NCBI Taxonomy" id="7936"/>
    <lineage>
        <taxon>Eukaryota</taxon>
        <taxon>Metazoa</taxon>
        <taxon>Chordata</taxon>
        <taxon>Craniata</taxon>
        <taxon>Vertebrata</taxon>
        <taxon>Euteleostomi</taxon>
        <taxon>Actinopterygii</taxon>
        <taxon>Neopterygii</taxon>
        <taxon>Teleostei</taxon>
        <taxon>Anguilliformes</taxon>
        <taxon>Anguillidae</taxon>
        <taxon>Anguilla</taxon>
    </lineage>
</organism>
<dbReference type="AlphaFoldDB" id="A0A0E9U637"/>
<name>A0A0E9U637_ANGAN</name>
<accession>A0A0E9U637</accession>
<proteinExistence type="predicted"/>
<sequence length="58" mass="6584">MSKNTVIIYSANPPDYQYKHEPQWKLCAAVLTGRKHQRGATLAVSYVTNGGSFRIWET</sequence>
<dbReference type="EMBL" id="GBXM01047365">
    <property type="protein sequence ID" value="JAH61212.1"/>
    <property type="molecule type" value="Transcribed_RNA"/>
</dbReference>
<evidence type="ECO:0000313" key="1">
    <source>
        <dbReference type="EMBL" id="JAH61212.1"/>
    </source>
</evidence>
<protein>
    <submittedName>
        <fullName evidence="1">Uncharacterized protein</fullName>
    </submittedName>
</protein>
<reference evidence="1" key="1">
    <citation type="submission" date="2014-11" db="EMBL/GenBank/DDBJ databases">
        <authorList>
            <person name="Amaro Gonzalez C."/>
        </authorList>
    </citation>
    <scope>NUCLEOTIDE SEQUENCE</scope>
</reference>